<dbReference type="InterPro" id="IPR004560">
    <property type="entry name" value="L-Ru-5P_3-Epase"/>
</dbReference>
<evidence type="ECO:0000256" key="1">
    <source>
        <dbReference type="ARBA" id="ARBA00023235"/>
    </source>
</evidence>
<protein>
    <recommendedName>
        <fullName evidence="2">L-ribulose-5-phosphate 3-epimerase</fullName>
    </recommendedName>
</protein>
<gene>
    <name evidence="4" type="ORF">FD22_GL002577</name>
</gene>
<keyword evidence="1" id="KW-0413">Isomerase</keyword>
<dbReference type="eggNOG" id="COG3623">
    <property type="taxonomic scope" value="Bacteria"/>
</dbReference>
<feature type="domain" description="Xylose isomerase-like TIM barrel" evidence="3">
    <location>
        <begin position="21"/>
        <end position="274"/>
    </location>
</feature>
<dbReference type="PANTHER" id="PTHR43489">
    <property type="entry name" value="ISOMERASE"/>
    <property type="match status" value="1"/>
</dbReference>
<dbReference type="InterPro" id="IPR036237">
    <property type="entry name" value="Xyl_isomerase-like_sf"/>
</dbReference>
<dbReference type="SUPFAM" id="SSF51658">
    <property type="entry name" value="Xylose isomerase-like"/>
    <property type="match status" value="1"/>
</dbReference>
<accession>A0A0R1EXR7</accession>
<dbReference type="NCBIfam" id="NF009688">
    <property type="entry name" value="PRK13209.1"/>
    <property type="match status" value="1"/>
</dbReference>
<dbReference type="PATRIC" id="fig|913848.6.peg.2626"/>
<dbReference type="Gene3D" id="3.20.20.150">
    <property type="entry name" value="Divalent-metal-dependent TIM barrel enzymes"/>
    <property type="match status" value="1"/>
</dbReference>
<dbReference type="NCBIfam" id="TIGR00542">
    <property type="entry name" value="hxl6Piso_put"/>
    <property type="match status" value="1"/>
</dbReference>
<organism evidence="4 5">
    <name type="scientific">Loigolactobacillus coryniformis subsp. coryniformis KCTC 3167 = DSM 20001</name>
    <dbReference type="NCBI Taxonomy" id="913848"/>
    <lineage>
        <taxon>Bacteria</taxon>
        <taxon>Bacillati</taxon>
        <taxon>Bacillota</taxon>
        <taxon>Bacilli</taxon>
        <taxon>Lactobacillales</taxon>
        <taxon>Lactobacillaceae</taxon>
        <taxon>Loigolactobacillus</taxon>
    </lineage>
</organism>
<evidence type="ECO:0000313" key="5">
    <source>
        <dbReference type="Proteomes" id="UP000051181"/>
    </source>
</evidence>
<reference evidence="4 5" key="1">
    <citation type="journal article" date="2015" name="Genome Announc.">
        <title>Expanding the biotechnology potential of lactobacilli through comparative genomics of 213 strains and associated genera.</title>
        <authorList>
            <person name="Sun Z."/>
            <person name="Harris H.M."/>
            <person name="McCann A."/>
            <person name="Guo C."/>
            <person name="Argimon S."/>
            <person name="Zhang W."/>
            <person name="Yang X."/>
            <person name="Jeffery I.B."/>
            <person name="Cooney J.C."/>
            <person name="Kagawa T.F."/>
            <person name="Liu W."/>
            <person name="Song Y."/>
            <person name="Salvetti E."/>
            <person name="Wrobel A."/>
            <person name="Rasinkangas P."/>
            <person name="Parkhill J."/>
            <person name="Rea M.C."/>
            <person name="O'Sullivan O."/>
            <person name="Ritari J."/>
            <person name="Douillard F.P."/>
            <person name="Paul Ross R."/>
            <person name="Yang R."/>
            <person name="Briner A.E."/>
            <person name="Felis G.E."/>
            <person name="de Vos W.M."/>
            <person name="Barrangou R."/>
            <person name="Klaenhammer T.R."/>
            <person name="Caufield P.W."/>
            <person name="Cui Y."/>
            <person name="Zhang H."/>
            <person name="O'Toole P.W."/>
        </authorList>
    </citation>
    <scope>NUCLEOTIDE SEQUENCE [LARGE SCALE GENOMIC DNA]</scope>
    <source>
        <strain evidence="4 5">DSM 20001</strain>
    </source>
</reference>
<dbReference type="Pfam" id="PF01261">
    <property type="entry name" value="AP_endonuc_2"/>
    <property type="match status" value="1"/>
</dbReference>
<dbReference type="InterPro" id="IPR050417">
    <property type="entry name" value="Sugar_Epim/Isomerase"/>
</dbReference>
<evidence type="ECO:0000313" key="4">
    <source>
        <dbReference type="EMBL" id="KRK14251.1"/>
    </source>
</evidence>
<dbReference type="GeneID" id="65918029"/>
<dbReference type="GO" id="GO:0016861">
    <property type="term" value="F:intramolecular oxidoreductase activity, interconverting aldoses and ketoses"/>
    <property type="evidence" value="ECO:0007669"/>
    <property type="project" value="InterPro"/>
</dbReference>
<dbReference type="RefSeq" id="WP_010012151.1">
    <property type="nucleotide sequence ID" value="NZ_AZCN01000094.1"/>
</dbReference>
<evidence type="ECO:0000259" key="3">
    <source>
        <dbReference type="Pfam" id="PF01261"/>
    </source>
</evidence>
<dbReference type="AlphaFoldDB" id="A0A0R1EXR7"/>
<proteinExistence type="predicted"/>
<name>A0A0R1EXR7_9LACO</name>
<dbReference type="Proteomes" id="UP000051181">
    <property type="component" value="Unassembled WGS sequence"/>
</dbReference>
<dbReference type="GO" id="GO:0019852">
    <property type="term" value="P:L-ascorbic acid metabolic process"/>
    <property type="evidence" value="ECO:0007669"/>
    <property type="project" value="TreeGrafter"/>
</dbReference>
<sequence>MNSLGIYEKALPKTKSWVDCLQLVKKLGFNFLEFSIDESDERLARLNWTKKQQADLRDAIWQTGVRVHTLMLSGHRRYPLGSTDPTIRKRSLTMLYQAIDLASNIGIRNIQLAGYDVYYEAKSIESREYFIENLMKGVAYAASKEVMLDIETMDDSFLNSLSKVNYIKTQIHSPWLQTYPDLGNLTAWPENDVGQELERGVDSIVSVHLKDTKPVTKISKGQFRDVPFGEGTVDFVGCLRTLKRLNYNGAFTIEMWTEKTNDPITAVKKAKAFFDGIFADIGIEQEEIHA</sequence>
<comment type="caution">
    <text evidence="4">The sequence shown here is derived from an EMBL/GenBank/DDBJ whole genome shotgun (WGS) entry which is preliminary data.</text>
</comment>
<dbReference type="EMBL" id="AZCN01000094">
    <property type="protein sequence ID" value="KRK14251.1"/>
    <property type="molecule type" value="Genomic_DNA"/>
</dbReference>
<dbReference type="InterPro" id="IPR013022">
    <property type="entry name" value="Xyl_isomerase-like_TIM-brl"/>
</dbReference>
<dbReference type="NCBIfam" id="NF009689">
    <property type="entry name" value="PRK13210.1"/>
    <property type="match status" value="1"/>
</dbReference>
<evidence type="ECO:0000256" key="2">
    <source>
        <dbReference type="NCBIfam" id="TIGR00542"/>
    </source>
</evidence>
<dbReference type="PANTHER" id="PTHR43489:SF1">
    <property type="entry name" value="L-RIBULOSE-5-PHOSPHATE 3-EPIMERASE SGBU-RELATED"/>
    <property type="match status" value="1"/>
</dbReference>
<dbReference type="GO" id="GO:0034015">
    <property type="term" value="F:L-ribulose-5-phosphate 3-epimerase activity"/>
    <property type="evidence" value="ECO:0007669"/>
    <property type="project" value="TreeGrafter"/>
</dbReference>